<keyword evidence="3" id="KW-1185">Reference proteome</keyword>
<organism evidence="2 3">
    <name type="scientific">Limibacillus halophilus</name>
    <dbReference type="NCBI Taxonomy" id="1579333"/>
    <lineage>
        <taxon>Bacteria</taxon>
        <taxon>Pseudomonadati</taxon>
        <taxon>Pseudomonadota</taxon>
        <taxon>Alphaproteobacteria</taxon>
        <taxon>Rhodospirillales</taxon>
        <taxon>Rhodovibrionaceae</taxon>
        <taxon>Limibacillus</taxon>
    </lineage>
</organism>
<dbReference type="EMBL" id="JACHXA010000007">
    <property type="protein sequence ID" value="MBB3066277.1"/>
    <property type="molecule type" value="Genomic_DNA"/>
</dbReference>
<gene>
    <name evidence="2" type="ORF">FHR98_002582</name>
</gene>
<feature type="chain" id="PRO_5032757738" evidence="1">
    <location>
        <begin position="35"/>
        <end position="118"/>
    </location>
</feature>
<dbReference type="GO" id="GO:0004812">
    <property type="term" value="F:aminoacyl-tRNA ligase activity"/>
    <property type="evidence" value="ECO:0007669"/>
    <property type="project" value="UniProtKB-KW"/>
</dbReference>
<dbReference type="RefSeq" id="WP_183417092.1">
    <property type="nucleotide sequence ID" value="NZ_JACHXA010000007.1"/>
</dbReference>
<reference evidence="2 3" key="1">
    <citation type="submission" date="2020-08" db="EMBL/GenBank/DDBJ databases">
        <title>Genomic Encyclopedia of Type Strains, Phase III (KMG-III): the genomes of soil and plant-associated and newly described type strains.</title>
        <authorList>
            <person name="Whitman W."/>
        </authorList>
    </citation>
    <scope>NUCLEOTIDE SEQUENCE [LARGE SCALE GENOMIC DNA]</scope>
    <source>
        <strain evidence="2 3">CECT 8803</strain>
    </source>
</reference>
<comment type="caution">
    <text evidence="2">The sequence shown here is derived from an EMBL/GenBank/DDBJ whole genome shotgun (WGS) entry which is preliminary data.</text>
</comment>
<proteinExistence type="predicted"/>
<dbReference type="Proteomes" id="UP000581135">
    <property type="component" value="Unassembled WGS sequence"/>
</dbReference>
<keyword evidence="2" id="KW-0436">Ligase</keyword>
<sequence>MKRETTFYNRTATALVVGLGLTFGAAALPASATASTESDRAAYLERQEQQIMKAEEMIEQQPDSEEPAMADLKRAWQQVEHDWARLKDSAAEDWQDAKQAFEETWIGFQEEWDEMTAE</sequence>
<accession>A0A839STV6</accession>
<evidence type="ECO:0000313" key="2">
    <source>
        <dbReference type="EMBL" id="MBB3066277.1"/>
    </source>
</evidence>
<feature type="signal peptide" evidence="1">
    <location>
        <begin position="1"/>
        <end position="34"/>
    </location>
</feature>
<name>A0A839STV6_9PROT</name>
<dbReference type="AlphaFoldDB" id="A0A839STV6"/>
<keyword evidence="2" id="KW-0030">Aminoacyl-tRNA synthetase</keyword>
<protein>
    <submittedName>
        <fullName evidence="2">Alanyl-tRNA synthetase</fullName>
    </submittedName>
</protein>
<evidence type="ECO:0000313" key="3">
    <source>
        <dbReference type="Proteomes" id="UP000581135"/>
    </source>
</evidence>
<evidence type="ECO:0000256" key="1">
    <source>
        <dbReference type="SAM" id="SignalP"/>
    </source>
</evidence>
<keyword evidence="1" id="KW-0732">Signal</keyword>